<dbReference type="SUPFAM" id="SSF52540">
    <property type="entry name" value="P-loop containing nucleoside triphosphate hydrolases"/>
    <property type="match status" value="1"/>
</dbReference>
<evidence type="ECO:0000256" key="5">
    <source>
        <dbReference type="ARBA" id="ARBA00048988"/>
    </source>
</evidence>
<keyword evidence="3" id="KW-0347">Helicase</keyword>
<gene>
    <name evidence="7" type="ORF">ENL31_00160</name>
</gene>
<dbReference type="PROSITE" id="PS51194">
    <property type="entry name" value="HELICASE_CTER"/>
    <property type="match status" value="1"/>
</dbReference>
<dbReference type="GO" id="GO:0005524">
    <property type="term" value="F:ATP binding"/>
    <property type="evidence" value="ECO:0007669"/>
    <property type="project" value="UniProtKB-KW"/>
</dbReference>
<dbReference type="Pfam" id="PF20470">
    <property type="entry name" value="HTH_61"/>
    <property type="match status" value="1"/>
</dbReference>
<dbReference type="InterPro" id="IPR003583">
    <property type="entry name" value="Hlx-hairpin-Hlx_DNA-bd_motif"/>
</dbReference>
<dbReference type="Pfam" id="PF21280">
    <property type="entry name" value="Helicase_dom4_arc"/>
    <property type="match status" value="1"/>
</dbReference>
<dbReference type="InterPro" id="IPR046931">
    <property type="entry name" value="HTH_61"/>
</dbReference>
<accession>A0A7J3T8D0</accession>
<reference evidence="7" key="1">
    <citation type="journal article" date="2020" name="mSystems">
        <title>Genome- and Community-Level Interaction Insights into Carbon Utilization and Element Cycling Functions of Hydrothermarchaeota in Hydrothermal Sediment.</title>
        <authorList>
            <person name="Zhou Z."/>
            <person name="Liu Y."/>
            <person name="Xu W."/>
            <person name="Pan J."/>
            <person name="Luo Z.H."/>
            <person name="Li M."/>
        </authorList>
    </citation>
    <scope>NUCLEOTIDE SEQUENCE [LARGE SCALE GENOMIC DNA]</scope>
    <source>
        <strain evidence="7">HyVt-85</strain>
    </source>
</reference>
<feature type="domain" description="Helicase C-terminal" evidence="6">
    <location>
        <begin position="1"/>
        <end position="110"/>
    </location>
</feature>
<protein>
    <submittedName>
        <fullName evidence="7">Restriction endonuclease subunit R</fullName>
    </submittedName>
</protein>
<dbReference type="GO" id="GO:0016787">
    <property type="term" value="F:hydrolase activity"/>
    <property type="evidence" value="ECO:0007669"/>
    <property type="project" value="UniProtKB-KW"/>
</dbReference>
<evidence type="ECO:0000313" key="7">
    <source>
        <dbReference type="EMBL" id="HHE75525.1"/>
    </source>
</evidence>
<dbReference type="AlphaFoldDB" id="A0A7J3T8D0"/>
<evidence type="ECO:0000256" key="4">
    <source>
        <dbReference type="ARBA" id="ARBA00022840"/>
    </source>
</evidence>
<dbReference type="Pfam" id="PF14520">
    <property type="entry name" value="HHH_5"/>
    <property type="match status" value="1"/>
</dbReference>
<dbReference type="InterPro" id="IPR027417">
    <property type="entry name" value="P-loop_NTPase"/>
</dbReference>
<comment type="caution">
    <text evidence="7">The sequence shown here is derived from an EMBL/GenBank/DDBJ whole genome shotgun (WGS) entry which is preliminary data.</text>
</comment>
<dbReference type="Gene3D" id="1.10.150.20">
    <property type="entry name" value="5' to 3' exonuclease, C-terminal subdomain"/>
    <property type="match status" value="1"/>
</dbReference>
<proteinExistence type="predicted"/>
<dbReference type="EMBL" id="DRTM01000011">
    <property type="protein sequence ID" value="HHE75525.1"/>
    <property type="molecule type" value="Genomic_DNA"/>
</dbReference>
<sequence length="383" mass="44629">LSNWQRKLVEENFKKHFLKVLVATPTLAAGINLPSRVVIVRDVTRYNGFTSVHIPVMEVKQMLGRAGRPKYDRYGEGIIYARSEARAMEYMEMYINGEVEDIKSQLSSESALRTHILALIASNMANSEEDILEFFERTFYGYQMPLEYLHKKVERIIEFLEEHEFIRRRRLILPTPLGKRTSDLYIDPYTAIIFKKCYSLPYDEFSILHAISCTPDMVPIYPKRSEMEELFSLAYSHQLALDEFEVDTTIFFGAIKTAAALLDWMNEASQDFIVRRYDIGPGDLHSRVEMADWLLYAFAELGKILKYENYREVEKLRLRVKYGVREELLPIVSIRGVGRVRARRLFDSGYKSIEKLREAKVEDLIKIPGIGKKLAEEILKQVR</sequence>
<evidence type="ECO:0000256" key="2">
    <source>
        <dbReference type="ARBA" id="ARBA00022801"/>
    </source>
</evidence>
<dbReference type="GO" id="GO:0004519">
    <property type="term" value="F:endonuclease activity"/>
    <property type="evidence" value="ECO:0007669"/>
    <property type="project" value="UniProtKB-KW"/>
</dbReference>
<evidence type="ECO:0000256" key="3">
    <source>
        <dbReference type="ARBA" id="ARBA00022806"/>
    </source>
</evidence>
<keyword evidence="1" id="KW-0547">Nucleotide-binding</keyword>
<keyword evidence="2" id="KW-0378">Hydrolase</keyword>
<dbReference type="Pfam" id="PF00271">
    <property type="entry name" value="Helicase_C"/>
    <property type="match status" value="1"/>
</dbReference>
<evidence type="ECO:0000256" key="1">
    <source>
        <dbReference type="ARBA" id="ARBA00022741"/>
    </source>
</evidence>
<dbReference type="Gene3D" id="1.10.3380.30">
    <property type="match status" value="1"/>
</dbReference>
<dbReference type="GO" id="GO:0043138">
    <property type="term" value="F:3'-5' DNA helicase activity"/>
    <property type="evidence" value="ECO:0007669"/>
    <property type="project" value="UniProtKB-EC"/>
</dbReference>
<dbReference type="GO" id="GO:0006281">
    <property type="term" value="P:DNA repair"/>
    <property type="evidence" value="ECO:0007669"/>
    <property type="project" value="InterPro"/>
</dbReference>
<dbReference type="SMART" id="SM00278">
    <property type="entry name" value="HhH1"/>
    <property type="match status" value="2"/>
</dbReference>
<keyword evidence="7" id="KW-0540">Nuclease</keyword>
<keyword evidence="4" id="KW-0067">ATP-binding</keyword>
<dbReference type="GO" id="GO:0003677">
    <property type="term" value="F:DNA binding"/>
    <property type="evidence" value="ECO:0007669"/>
    <property type="project" value="InterPro"/>
</dbReference>
<dbReference type="InterPro" id="IPR048772">
    <property type="entry name" value="Hel308-like_dom4"/>
</dbReference>
<dbReference type="Proteomes" id="UP000886130">
    <property type="component" value="Unassembled WGS sequence"/>
</dbReference>
<evidence type="ECO:0000259" key="6">
    <source>
        <dbReference type="PROSITE" id="PS51194"/>
    </source>
</evidence>
<dbReference type="InterPro" id="IPR050474">
    <property type="entry name" value="Hel308_SKI2-like"/>
</dbReference>
<dbReference type="InterPro" id="IPR001650">
    <property type="entry name" value="Helicase_C-like"/>
</dbReference>
<dbReference type="SUPFAM" id="SSF46785">
    <property type="entry name" value="Winged helix' DNA-binding domain"/>
    <property type="match status" value="1"/>
</dbReference>
<dbReference type="Gene3D" id="3.40.50.300">
    <property type="entry name" value="P-loop containing nucleotide triphosphate hydrolases"/>
    <property type="match status" value="1"/>
</dbReference>
<dbReference type="SUPFAM" id="SSF158702">
    <property type="entry name" value="Sec63 N-terminal domain-like"/>
    <property type="match status" value="1"/>
</dbReference>
<organism evidence="7">
    <name type="scientific">Candidatus Aciduliprofundum boonei</name>
    <dbReference type="NCBI Taxonomy" id="379547"/>
    <lineage>
        <taxon>Archaea</taxon>
        <taxon>Methanobacteriati</taxon>
        <taxon>Thermoplasmatota</taxon>
        <taxon>DHVE2 group</taxon>
        <taxon>Candidatus Aciduliprofundum</taxon>
    </lineage>
</organism>
<dbReference type="PANTHER" id="PTHR47961">
    <property type="entry name" value="DNA POLYMERASE THETA, PUTATIVE (AFU_ORTHOLOGUE AFUA_1G05260)-RELATED"/>
    <property type="match status" value="1"/>
</dbReference>
<feature type="non-terminal residue" evidence="7">
    <location>
        <position position="1"/>
    </location>
</feature>
<name>A0A7J3T8D0_9ARCH</name>
<keyword evidence="7" id="KW-0255">Endonuclease</keyword>
<comment type="catalytic activity">
    <reaction evidence="5">
        <text>ATP + H2O = ADP + phosphate + H(+)</text>
        <dbReference type="Rhea" id="RHEA:13065"/>
        <dbReference type="ChEBI" id="CHEBI:15377"/>
        <dbReference type="ChEBI" id="CHEBI:15378"/>
        <dbReference type="ChEBI" id="CHEBI:30616"/>
        <dbReference type="ChEBI" id="CHEBI:43474"/>
        <dbReference type="ChEBI" id="CHEBI:456216"/>
        <dbReference type="EC" id="5.6.2.4"/>
    </reaction>
</comment>
<dbReference type="PANTHER" id="PTHR47961:SF10">
    <property type="entry name" value="ATP-DEPENDENT DNA HELICASE HEL308"/>
    <property type="match status" value="1"/>
</dbReference>
<dbReference type="InterPro" id="IPR036390">
    <property type="entry name" value="WH_DNA-bd_sf"/>
</dbReference>